<proteinExistence type="predicted"/>
<dbReference type="PANTHER" id="PTHR31099">
    <property type="entry name" value="OS06G0165300 PROTEIN"/>
    <property type="match status" value="1"/>
</dbReference>
<dbReference type="PANTHER" id="PTHR31099:SF49">
    <property type="entry name" value="MYOSIN HEAVY CHAIN-LIKE PROTEIN"/>
    <property type="match status" value="1"/>
</dbReference>
<sequence length="232" mass="26576">MVLNRECDDMGRVISPTKFDERDQLRRRQVGQEICRYISPSSLPRREILYLTHSRDKKMNNFAEEFLGMVSSYVSPLDVNFFRSKMDISSTENEKDVTVSPCDVGERVCDQRLESVVDESFLMYMAVLEEFGVMIPFTDFETDVLKFLNVAPSQICHNIWAFIRGFEILYKALSLEPYVGVFFHFYGTKHVIKGTWVSISAHPGKKNSLPMLLTLRKTGGIPLLGCRGHLSA</sequence>
<dbReference type="Pfam" id="PF04195">
    <property type="entry name" value="Transposase_28"/>
    <property type="match status" value="1"/>
</dbReference>
<evidence type="ECO:0000313" key="2">
    <source>
        <dbReference type="EMBL" id="RHN78849.1"/>
    </source>
</evidence>
<name>A0A396JKT7_MEDTR</name>
<organism evidence="2 3">
    <name type="scientific">Medicago truncatula</name>
    <name type="common">Barrel medic</name>
    <name type="synonym">Medicago tribuloides</name>
    <dbReference type="NCBI Taxonomy" id="3880"/>
    <lineage>
        <taxon>Eukaryota</taxon>
        <taxon>Viridiplantae</taxon>
        <taxon>Streptophyta</taxon>
        <taxon>Embryophyta</taxon>
        <taxon>Tracheophyta</taxon>
        <taxon>Spermatophyta</taxon>
        <taxon>Magnoliopsida</taxon>
        <taxon>eudicotyledons</taxon>
        <taxon>Gunneridae</taxon>
        <taxon>Pentapetalae</taxon>
        <taxon>rosids</taxon>
        <taxon>fabids</taxon>
        <taxon>Fabales</taxon>
        <taxon>Fabaceae</taxon>
        <taxon>Papilionoideae</taxon>
        <taxon>50 kb inversion clade</taxon>
        <taxon>NPAAA clade</taxon>
        <taxon>Hologalegina</taxon>
        <taxon>IRL clade</taxon>
        <taxon>Trifolieae</taxon>
        <taxon>Medicago</taxon>
    </lineage>
</organism>
<dbReference type="AlphaFoldDB" id="A0A396JKT7"/>
<dbReference type="Proteomes" id="UP000265566">
    <property type="component" value="Chromosome 1"/>
</dbReference>
<comment type="caution">
    <text evidence="2">The sequence shown here is derived from an EMBL/GenBank/DDBJ whole genome shotgun (WGS) entry which is preliminary data.</text>
</comment>
<dbReference type="Gramene" id="rna2510">
    <property type="protein sequence ID" value="RHN78849.1"/>
    <property type="gene ID" value="gene2510"/>
</dbReference>
<evidence type="ECO:0000259" key="1">
    <source>
        <dbReference type="Pfam" id="PF04195"/>
    </source>
</evidence>
<feature type="domain" description="Transposase (putative) gypsy type" evidence="1">
    <location>
        <begin position="130"/>
        <end position="187"/>
    </location>
</feature>
<reference evidence="3" key="1">
    <citation type="journal article" date="2018" name="Nat. Plants">
        <title>Whole-genome landscape of Medicago truncatula symbiotic genes.</title>
        <authorList>
            <person name="Pecrix Y."/>
            <person name="Staton S.E."/>
            <person name="Sallet E."/>
            <person name="Lelandais-Briere C."/>
            <person name="Moreau S."/>
            <person name="Carrere S."/>
            <person name="Blein T."/>
            <person name="Jardinaud M.F."/>
            <person name="Latrasse D."/>
            <person name="Zouine M."/>
            <person name="Zahm M."/>
            <person name="Kreplak J."/>
            <person name="Mayjonade B."/>
            <person name="Satge C."/>
            <person name="Perez M."/>
            <person name="Cauet S."/>
            <person name="Marande W."/>
            <person name="Chantry-Darmon C."/>
            <person name="Lopez-Roques C."/>
            <person name="Bouchez O."/>
            <person name="Berard A."/>
            <person name="Debelle F."/>
            <person name="Munos S."/>
            <person name="Bendahmane A."/>
            <person name="Berges H."/>
            <person name="Niebel A."/>
            <person name="Buitink J."/>
            <person name="Frugier F."/>
            <person name="Benhamed M."/>
            <person name="Crespi M."/>
            <person name="Gouzy J."/>
            <person name="Gamas P."/>
        </authorList>
    </citation>
    <scope>NUCLEOTIDE SEQUENCE [LARGE SCALE GENOMIC DNA]</scope>
    <source>
        <strain evidence="3">cv. Jemalong A17</strain>
    </source>
</reference>
<gene>
    <name evidence="2" type="ORF">MtrunA17_Chr1g0170431</name>
</gene>
<dbReference type="InterPro" id="IPR007321">
    <property type="entry name" value="Transposase_28"/>
</dbReference>
<accession>A0A396JKT7</accession>
<protein>
    <recommendedName>
        <fullName evidence="1">Transposase (putative) gypsy type domain-containing protein</fullName>
    </recommendedName>
</protein>
<dbReference type="EMBL" id="PSQE01000001">
    <property type="protein sequence ID" value="RHN78849.1"/>
    <property type="molecule type" value="Genomic_DNA"/>
</dbReference>
<evidence type="ECO:0000313" key="3">
    <source>
        <dbReference type="Proteomes" id="UP000265566"/>
    </source>
</evidence>